<accession>A0A7U2IC31</accession>
<feature type="region of interest" description="Disordered" evidence="8">
    <location>
        <begin position="1014"/>
        <end position="1095"/>
    </location>
</feature>
<evidence type="ECO:0000256" key="6">
    <source>
        <dbReference type="PROSITE-ProRule" id="PRU00239"/>
    </source>
</evidence>
<organism evidence="10 11">
    <name type="scientific">Phaeosphaeria nodorum (strain SN15 / ATCC MYA-4574 / FGSC 10173)</name>
    <name type="common">Glume blotch fungus</name>
    <name type="synonym">Parastagonospora nodorum</name>
    <dbReference type="NCBI Taxonomy" id="321614"/>
    <lineage>
        <taxon>Eukaryota</taxon>
        <taxon>Fungi</taxon>
        <taxon>Dikarya</taxon>
        <taxon>Ascomycota</taxon>
        <taxon>Pezizomycotina</taxon>
        <taxon>Dothideomycetes</taxon>
        <taxon>Pleosporomycetidae</taxon>
        <taxon>Pleosporales</taxon>
        <taxon>Pleosporineae</taxon>
        <taxon>Phaeosphaeriaceae</taxon>
        <taxon>Parastagonospora</taxon>
    </lineage>
</organism>
<dbReference type="SUPFAM" id="SSF54001">
    <property type="entry name" value="Cysteine proteinases"/>
    <property type="match status" value="1"/>
</dbReference>
<keyword evidence="4 6" id="KW-0788">Thiol protease</keyword>
<evidence type="ECO:0000256" key="5">
    <source>
        <dbReference type="PIRSR" id="PIRSR622684-1"/>
    </source>
</evidence>
<dbReference type="EMBL" id="CP069044">
    <property type="protein sequence ID" value="QRD07104.1"/>
    <property type="molecule type" value="Genomic_DNA"/>
</dbReference>
<dbReference type="VEuPathDB" id="FungiDB:JI435_123030"/>
<feature type="coiled-coil region" evidence="7">
    <location>
        <begin position="101"/>
        <end position="128"/>
    </location>
</feature>
<dbReference type="OrthoDB" id="424753at2759"/>
<dbReference type="GO" id="GO:0006508">
    <property type="term" value="P:proteolysis"/>
    <property type="evidence" value="ECO:0007669"/>
    <property type="project" value="UniProtKB-KW"/>
</dbReference>
<reference evidence="11" key="1">
    <citation type="journal article" date="2021" name="BMC Genomics">
        <title>Chromosome-level genome assembly and manually-curated proteome of model necrotroph Parastagonospora nodorum Sn15 reveals a genome-wide trove of candidate effector homologs, and redundancy of virulence-related functions within an accessory chromosome.</title>
        <authorList>
            <person name="Bertazzoni S."/>
            <person name="Jones D.A.B."/>
            <person name="Phan H.T."/>
            <person name="Tan K.-C."/>
            <person name="Hane J.K."/>
        </authorList>
    </citation>
    <scope>NUCLEOTIDE SEQUENCE [LARGE SCALE GENOMIC DNA]</scope>
    <source>
        <strain evidence="11">SN15 / ATCC MYA-4574 / FGSC 10173)</strain>
    </source>
</reference>
<keyword evidence="2 6" id="KW-0645">Protease</keyword>
<evidence type="ECO:0000313" key="10">
    <source>
        <dbReference type="EMBL" id="QRD07104.1"/>
    </source>
</evidence>
<feature type="region of interest" description="Disordered" evidence="8">
    <location>
        <begin position="1"/>
        <end position="53"/>
    </location>
</feature>
<feature type="compositionally biased region" description="Polar residues" evidence="8">
    <location>
        <begin position="766"/>
        <end position="775"/>
    </location>
</feature>
<dbReference type="OMA" id="YNQNMPG"/>
<evidence type="ECO:0000256" key="1">
    <source>
        <dbReference type="ARBA" id="ARBA00007623"/>
    </source>
</evidence>
<feature type="active site" evidence="5 6">
    <location>
        <position position="383"/>
    </location>
</feature>
<dbReference type="PANTHER" id="PTHR10183:SF379">
    <property type="entry name" value="CALPAIN-5"/>
    <property type="match status" value="1"/>
</dbReference>
<keyword evidence="11" id="KW-1185">Reference proteome</keyword>
<dbReference type="CDD" id="cd00044">
    <property type="entry name" value="CysPc"/>
    <property type="match status" value="1"/>
</dbReference>
<dbReference type="GO" id="GO:0004198">
    <property type="term" value="F:calcium-dependent cysteine-type endopeptidase activity"/>
    <property type="evidence" value="ECO:0007669"/>
    <property type="project" value="InterPro"/>
</dbReference>
<proteinExistence type="inferred from homology"/>
<feature type="compositionally biased region" description="Gly residues" evidence="8">
    <location>
        <begin position="715"/>
        <end position="726"/>
    </location>
</feature>
<feature type="region of interest" description="Disordered" evidence="8">
    <location>
        <begin position="605"/>
        <end position="663"/>
    </location>
</feature>
<dbReference type="InterPro" id="IPR022684">
    <property type="entry name" value="Calpain_cysteine_protease"/>
</dbReference>
<evidence type="ECO:0000256" key="2">
    <source>
        <dbReference type="ARBA" id="ARBA00022670"/>
    </source>
</evidence>
<sequence>MDSQGTHEFINITKPHSRPHSRSPSMIQDQHVATPATATAMASRSRLPARKHAPQQSIDDFWAKFTTKHPGKIFTILPDNLYAKRAAAHAPKGSIPGVNALASYEQAVESCRNKVAKIVKECRRLNQKYRDPHFDIEADFKRSQALPDTPADCLTGLDKEQSDFQPMSVKRVEDIFDKPQFYIGGATANDVRQGNDGDCWFMAALATISNKEELIQRVCVARDEQVGVYGFVFHRDGEWISEVIDDKLYLIKEDFDEAKIERYHWLELQNRKTPEEEYRMVMQTGSRALYFAQCSDPNETWLPLLEKAFAKAHGDYSAIDGGFVGEGIEDLTGGVTSEVFATDILDKNKFWREELMNVNKTFLFGCGQMGGAYGERRGIQEKHAYSIMEAREIDGQRLLKLRNPWGRTEWTGRWSDGSEEWTPEWMHKLNHKFGDDGVFWISYKDLLRHYQHFDRTRLFGPEWTVSQQWTSVNVPWSVDYLDTKFKISLAKSGPVVIVLSQLDDRYYLGLEGQYEFNLQFRLHKDDEEEYIVRSNGTYYMKRSVSTELNLEAGEYTVLMKIKATRVPNPTPDEVIRTTCVKRREKLLATGLSYDLAHAKGQFREQEKEKILRQKEQKRERKKAEMKSSHEQRKKLRSKAKLREQKKAAKETRKMNKTGGEMREVEERLQELSGLGINVEDQQPSGEDEAKPTHPAVSRHHRAASTGAIRERSASPGGGFQGRGGYNKGLDAYNATLPGALQGRGGYNREIQPSSTGEGLQGRGGYNHSSQSTPAATGQGFHGRGGYNQNMPGDFQGRGGYNQNLPGDLHGRGGYNQNMPGELQGRGGYNTELPGTYQGRDEYSGRGGYNEGATTESPIPTPMTEDFRPGTPSQRTYSPRPERGSLMPGRKATLTPIPGLRPGIQVTRGRGISINSNRAHHGMYSPDPYSDDSSWDSEFDGPCSLDSDMSSDEDEARRFQAERQRPQYVWYNGARYPYVEDEDEFERDPWNAVAVVGLRVFSKDNADVTIEVVNSETERSQKKEGDDCSVMSMSTVRRKHKELDVDDSAADATSPMRTRTTGLEDELKTRAEEAEAVSHVGTAPAGSERNRQGTLS</sequence>
<dbReference type="PANTHER" id="PTHR10183">
    <property type="entry name" value="CALPAIN"/>
    <property type="match status" value="1"/>
</dbReference>
<evidence type="ECO:0000259" key="9">
    <source>
        <dbReference type="PROSITE" id="PS50203"/>
    </source>
</evidence>
<dbReference type="Gene3D" id="3.90.70.10">
    <property type="entry name" value="Cysteine proteinases"/>
    <property type="match status" value="1"/>
</dbReference>
<feature type="active site" evidence="5 6">
    <location>
        <position position="403"/>
    </location>
</feature>
<feature type="region of interest" description="Disordered" evidence="8">
    <location>
        <begin position="677"/>
        <end position="954"/>
    </location>
</feature>
<feature type="compositionally biased region" description="Basic and acidic residues" evidence="8">
    <location>
        <begin position="605"/>
        <end position="630"/>
    </location>
</feature>
<feature type="active site" evidence="5 6">
    <location>
        <position position="199"/>
    </location>
</feature>
<evidence type="ECO:0000256" key="4">
    <source>
        <dbReference type="ARBA" id="ARBA00022807"/>
    </source>
</evidence>
<protein>
    <recommendedName>
        <fullName evidence="9">Calpain catalytic domain-containing protein</fullName>
    </recommendedName>
</protein>
<evidence type="ECO:0000313" key="11">
    <source>
        <dbReference type="Proteomes" id="UP000663193"/>
    </source>
</evidence>
<dbReference type="Proteomes" id="UP000663193">
    <property type="component" value="Chromosome 22"/>
</dbReference>
<keyword evidence="3 6" id="KW-0378">Hydrolase</keyword>
<dbReference type="AlphaFoldDB" id="A0A7U2IC31"/>
<dbReference type="FunFam" id="3.90.70.10:FF:000072">
    <property type="entry name" value="Cysteine proteinase"/>
    <property type="match status" value="1"/>
</dbReference>
<feature type="compositionally biased region" description="Basic and acidic residues" evidence="8">
    <location>
        <begin position="640"/>
        <end position="663"/>
    </location>
</feature>
<feature type="compositionally biased region" description="Acidic residues" evidence="8">
    <location>
        <begin position="928"/>
        <end position="938"/>
    </location>
</feature>
<name>A0A7U2IC31_PHANO</name>
<evidence type="ECO:0000256" key="7">
    <source>
        <dbReference type="SAM" id="Coils"/>
    </source>
</evidence>
<feature type="domain" description="Calpain catalytic" evidence="9">
    <location>
        <begin position="128"/>
        <end position="459"/>
    </location>
</feature>
<dbReference type="SMART" id="SM00230">
    <property type="entry name" value="CysPc"/>
    <property type="match status" value="1"/>
</dbReference>
<dbReference type="PRINTS" id="PR00704">
    <property type="entry name" value="CALPAIN"/>
</dbReference>
<dbReference type="InterPro" id="IPR038765">
    <property type="entry name" value="Papain-like_cys_pep_sf"/>
</dbReference>
<evidence type="ECO:0000256" key="3">
    <source>
        <dbReference type="ARBA" id="ARBA00022801"/>
    </source>
</evidence>
<gene>
    <name evidence="10" type="ORF">JI435_123030</name>
</gene>
<feature type="compositionally biased region" description="Basic and acidic residues" evidence="8">
    <location>
        <begin position="1015"/>
        <end position="1025"/>
    </location>
</feature>
<evidence type="ECO:0000256" key="8">
    <source>
        <dbReference type="SAM" id="MobiDB-lite"/>
    </source>
</evidence>
<dbReference type="PROSITE" id="PS50203">
    <property type="entry name" value="CALPAIN_CAT"/>
    <property type="match status" value="1"/>
</dbReference>
<keyword evidence="7" id="KW-0175">Coiled coil</keyword>
<dbReference type="InterPro" id="IPR001300">
    <property type="entry name" value="Peptidase_C2_calpain_cat"/>
</dbReference>
<comment type="similarity">
    <text evidence="1">Belongs to the peptidase C2 family.</text>
</comment>
<dbReference type="Pfam" id="PF00648">
    <property type="entry name" value="Peptidase_C2"/>
    <property type="match status" value="2"/>
</dbReference>